<reference evidence="1" key="2">
    <citation type="journal article" date="2015" name="Data Brief">
        <title>Shoot transcriptome of the giant reed, Arundo donax.</title>
        <authorList>
            <person name="Barrero R.A."/>
            <person name="Guerrero F.D."/>
            <person name="Moolhuijzen P."/>
            <person name="Goolsby J.A."/>
            <person name="Tidwell J."/>
            <person name="Bellgard S.E."/>
            <person name="Bellgard M.I."/>
        </authorList>
    </citation>
    <scope>NUCLEOTIDE SEQUENCE</scope>
    <source>
        <tissue evidence="1">Shoot tissue taken approximately 20 cm above the soil surface</tissue>
    </source>
</reference>
<evidence type="ECO:0000313" key="1">
    <source>
        <dbReference type="EMBL" id="JAE36665.1"/>
    </source>
</evidence>
<protein>
    <submittedName>
        <fullName evidence="1">Uncharacterized protein</fullName>
    </submittedName>
</protein>
<dbReference type="AlphaFoldDB" id="A0A0A9HHQ0"/>
<sequence length="136" mass="15797">MLPVFLASECPLRPCYCSTTVHATLLHCLQKQLHQNKLGRDYSYSAEVEAGMSRAKRGLIQHDIKINIHRSIQDICNFNLALYVECSYCFWIHSSYLEHHLWQLFLSVLVLLVQSSSRLILWNYLCTITYLQCCGI</sequence>
<reference evidence="1" key="1">
    <citation type="submission" date="2014-09" db="EMBL/GenBank/DDBJ databases">
        <authorList>
            <person name="Magalhaes I.L.F."/>
            <person name="Oliveira U."/>
            <person name="Santos F.R."/>
            <person name="Vidigal T.H.D.A."/>
            <person name="Brescovit A.D."/>
            <person name="Santos A.J."/>
        </authorList>
    </citation>
    <scope>NUCLEOTIDE SEQUENCE</scope>
    <source>
        <tissue evidence="1">Shoot tissue taken approximately 20 cm above the soil surface</tissue>
    </source>
</reference>
<accession>A0A0A9HHQ0</accession>
<dbReference type="EMBL" id="GBRH01161231">
    <property type="protein sequence ID" value="JAE36665.1"/>
    <property type="molecule type" value="Transcribed_RNA"/>
</dbReference>
<organism evidence="1">
    <name type="scientific">Arundo donax</name>
    <name type="common">Giant reed</name>
    <name type="synonym">Donax arundinaceus</name>
    <dbReference type="NCBI Taxonomy" id="35708"/>
    <lineage>
        <taxon>Eukaryota</taxon>
        <taxon>Viridiplantae</taxon>
        <taxon>Streptophyta</taxon>
        <taxon>Embryophyta</taxon>
        <taxon>Tracheophyta</taxon>
        <taxon>Spermatophyta</taxon>
        <taxon>Magnoliopsida</taxon>
        <taxon>Liliopsida</taxon>
        <taxon>Poales</taxon>
        <taxon>Poaceae</taxon>
        <taxon>PACMAD clade</taxon>
        <taxon>Arundinoideae</taxon>
        <taxon>Arundineae</taxon>
        <taxon>Arundo</taxon>
    </lineage>
</organism>
<proteinExistence type="predicted"/>
<name>A0A0A9HHQ0_ARUDO</name>